<evidence type="ECO:0000313" key="3">
    <source>
        <dbReference type="Proteomes" id="UP001550628"/>
    </source>
</evidence>
<dbReference type="PANTHER" id="PTHR43441:SF10">
    <property type="entry name" value="ACETYLTRANSFERASE"/>
    <property type="match status" value="1"/>
</dbReference>
<name>A0ABV2WUT8_9NOCA</name>
<comment type="caution">
    <text evidence="2">The sequence shown here is derived from an EMBL/GenBank/DDBJ whole genome shotgun (WGS) entry which is preliminary data.</text>
</comment>
<evidence type="ECO:0000259" key="1">
    <source>
        <dbReference type="PROSITE" id="PS51186"/>
    </source>
</evidence>
<dbReference type="InterPro" id="IPR016181">
    <property type="entry name" value="Acyl_CoA_acyltransferase"/>
</dbReference>
<dbReference type="PANTHER" id="PTHR43441">
    <property type="entry name" value="RIBOSOMAL-PROTEIN-SERINE ACETYLTRANSFERASE"/>
    <property type="match status" value="1"/>
</dbReference>
<protein>
    <submittedName>
        <fullName evidence="2">GNAT family protein</fullName>
        <ecNumber evidence="2">2.-.-.-</ecNumber>
    </submittedName>
</protein>
<dbReference type="EC" id="2.-.-.-" evidence="2"/>
<evidence type="ECO:0000313" key="2">
    <source>
        <dbReference type="EMBL" id="MEU1954645.1"/>
    </source>
</evidence>
<feature type="domain" description="N-acetyltransferase" evidence="1">
    <location>
        <begin position="16"/>
        <end position="175"/>
    </location>
</feature>
<dbReference type="Pfam" id="PF13302">
    <property type="entry name" value="Acetyltransf_3"/>
    <property type="match status" value="1"/>
</dbReference>
<dbReference type="PROSITE" id="PS51186">
    <property type="entry name" value="GNAT"/>
    <property type="match status" value="1"/>
</dbReference>
<dbReference type="InterPro" id="IPR000182">
    <property type="entry name" value="GNAT_dom"/>
</dbReference>
<dbReference type="RefSeq" id="WP_356957652.1">
    <property type="nucleotide sequence ID" value="NZ_JBEYBD010000010.1"/>
</dbReference>
<dbReference type="Gene3D" id="3.40.630.30">
    <property type="match status" value="1"/>
</dbReference>
<dbReference type="Proteomes" id="UP001550628">
    <property type="component" value="Unassembled WGS sequence"/>
</dbReference>
<dbReference type="InterPro" id="IPR051908">
    <property type="entry name" value="Ribosomal_N-acetyltransferase"/>
</dbReference>
<dbReference type="EMBL" id="JBEYBF010000016">
    <property type="protein sequence ID" value="MEU1954645.1"/>
    <property type="molecule type" value="Genomic_DNA"/>
</dbReference>
<dbReference type="SUPFAM" id="SSF55729">
    <property type="entry name" value="Acyl-CoA N-acyltransferases (Nat)"/>
    <property type="match status" value="1"/>
</dbReference>
<keyword evidence="3" id="KW-1185">Reference proteome</keyword>
<organism evidence="2 3">
    <name type="scientific">Nocardia rhamnosiphila</name>
    <dbReference type="NCBI Taxonomy" id="426716"/>
    <lineage>
        <taxon>Bacteria</taxon>
        <taxon>Bacillati</taxon>
        <taxon>Actinomycetota</taxon>
        <taxon>Actinomycetes</taxon>
        <taxon>Mycobacteriales</taxon>
        <taxon>Nocardiaceae</taxon>
        <taxon>Nocardia</taxon>
    </lineage>
</organism>
<proteinExistence type="predicted"/>
<dbReference type="GO" id="GO:0016740">
    <property type="term" value="F:transferase activity"/>
    <property type="evidence" value="ECO:0007669"/>
    <property type="project" value="UniProtKB-KW"/>
</dbReference>
<sequence length="186" mass="20873">MKPIPFPDPPLREDEVELRPWRESDLPQRFRAFTDPLCRRFSWPLTEPPTEAHVRNRFAEEEPARLRGEELCLAVTDAADPAVIRGGASVYDAGRSEGRMAIGYWLAPHARGRGIATRTLRMLAGWAFDALAVDRLELTCGPDNLASQRVALRCGFVREGLLRSHIPFRGARRDTVVFGLLPGELT</sequence>
<gene>
    <name evidence="2" type="ORF">ABZ510_22595</name>
</gene>
<accession>A0ABV2WUT8</accession>
<keyword evidence="2" id="KW-0808">Transferase</keyword>
<reference evidence="2 3" key="1">
    <citation type="submission" date="2024-06" db="EMBL/GenBank/DDBJ databases">
        <title>The Natural Products Discovery Center: Release of the First 8490 Sequenced Strains for Exploring Actinobacteria Biosynthetic Diversity.</title>
        <authorList>
            <person name="Kalkreuter E."/>
            <person name="Kautsar S.A."/>
            <person name="Yang D."/>
            <person name="Bader C.D."/>
            <person name="Teijaro C.N."/>
            <person name="Fluegel L."/>
            <person name="Davis C.M."/>
            <person name="Simpson J.R."/>
            <person name="Lauterbach L."/>
            <person name="Steele A.D."/>
            <person name="Gui C."/>
            <person name="Meng S."/>
            <person name="Li G."/>
            <person name="Viehrig K."/>
            <person name="Ye F."/>
            <person name="Su P."/>
            <person name="Kiefer A.F."/>
            <person name="Nichols A."/>
            <person name="Cepeda A.J."/>
            <person name="Yan W."/>
            <person name="Fan B."/>
            <person name="Jiang Y."/>
            <person name="Adhikari A."/>
            <person name="Zheng C.-J."/>
            <person name="Schuster L."/>
            <person name="Cowan T.M."/>
            <person name="Smanski M.J."/>
            <person name="Chevrette M.G."/>
            <person name="De Carvalho L.P.S."/>
            <person name="Shen B."/>
        </authorList>
    </citation>
    <scope>NUCLEOTIDE SEQUENCE [LARGE SCALE GENOMIC DNA]</scope>
    <source>
        <strain evidence="2 3">NPDC019708</strain>
    </source>
</reference>